<evidence type="ECO:0000256" key="4">
    <source>
        <dbReference type="SAM" id="MobiDB-lite"/>
    </source>
</evidence>
<dbReference type="EMBL" id="CP016094">
    <property type="protein sequence ID" value="AOS45146.1"/>
    <property type="molecule type" value="Genomic_DNA"/>
</dbReference>
<dbReference type="PANTHER" id="PTHR43531:SF11">
    <property type="entry name" value="METHYL-ACCEPTING CHEMOTAXIS PROTEIN 3"/>
    <property type="match status" value="1"/>
</dbReference>
<dbReference type="Gene3D" id="1.10.287.950">
    <property type="entry name" value="Methyl-accepting chemotaxis protein"/>
    <property type="match status" value="1"/>
</dbReference>
<dbReference type="PANTHER" id="PTHR43531">
    <property type="entry name" value="PROTEIN ICFG"/>
    <property type="match status" value="1"/>
</dbReference>
<feature type="region of interest" description="Disordered" evidence="4">
    <location>
        <begin position="611"/>
        <end position="650"/>
    </location>
</feature>
<dbReference type="GO" id="GO:0006935">
    <property type="term" value="P:chemotaxis"/>
    <property type="evidence" value="ECO:0007669"/>
    <property type="project" value="UniProtKB-KW"/>
</dbReference>
<dbReference type="InterPro" id="IPR032255">
    <property type="entry name" value="HBM"/>
</dbReference>
<dbReference type="KEGG" id="obg:Verru16b_02222"/>
<dbReference type="STRING" id="1838286.Verru16b_02222"/>
<gene>
    <name evidence="8" type="primary">tap_5</name>
    <name evidence="8" type="ORF">Verru16b_02222</name>
</gene>
<dbReference type="GO" id="GO:0016020">
    <property type="term" value="C:membrane"/>
    <property type="evidence" value="ECO:0007669"/>
    <property type="project" value="InterPro"/>
</dbReference>
<dbReference type="SMART" id="SM00283">
    <property type="entry name" value="MA"/>
    <property type="match status" value="1"/>
</dbReference>
<proteinExistence type="inferred from homology"/>
<name>A0A1D8AW96_9BACT</name>
<dbReference type="InterPro" id="IPR051310">
    <property type="entry name" value="MCP_chemotaxis"/>
</dbReference>
<dbReference type="Proteomes" id="UP000095228">
    <property type="component" value="Chromosome"/>
</dbReference>
<dbReference type="InterPro" id="IPR004090">
    <property type="entry name" value="Chemotax_Me-accpt_rcpt"/>
</dbReference>
<dbReference type="PROSITE" id="PS50111">
    <property type="entry name" value="CHEMOTAXIS_TRANSDUC_2"/>
    <property type="match status" value="1"/>
</dbReference>
<feature type="transmembrane region" description="Helical" evidence="5">
    <location>
        <begin position="12"/>
        <end position="34"/>
    </location>
</feature>
<dbReference type="OrthoDB" id="185613at2"/>
<sequence>MQFSSLTIGRRIGLGFCLILTLLAAVATTAWLALGTSGKRLNQYAGSTEETNKVAGVEAAMLAVKLSVNEFLATGSETSAAAYQQAKTGLDAAMGHALESIADPTRTAALREAAALIAKYDASFQRVIATTNQMATVVQDRLIPQGQGIAKGLEEILAAARNNGDMNGAFQVSTALKSYFESSSNANSYLLTSRAAYAEAAQGQIKAVAAAVTTLQNDQAELVKLDETLKDPAKDALLVAAAAASAGYGKSLEEIIALKQQRTTILKDELDVIAPQFTAALGRLREAVTQFQSQLGQSGRSEQTRSETIVLGCTIGAGLLGLVVAWFIIRGITVPILKIAKQLALESSQTHAAALQVSSASSSMADGASRQAAALEESSASLHEMASMTARNSESAQSAKGLAAEARTAADDGARDMTAMRDAMTAIKSSSSEISKIIKTIDEIAFQTNILALNAAVEAARAGEAGAGFAVVAEEVRNLAQRSAQAAKETAVKIEDASAKSEQGATISGQVAGSLDRIVERIRQLDEMVGGIAQASSEQSEGIGQLNQAVAGMDKITQSNAALAEQSASSADEMKAQSAQVKNAVDDLLHMVQGFADQPATGAIVSPARPVRQEHAAAPAPAKTKTSAIKTPVLPSARSSAQPATMEWND</sequence>
<keyword evidence="1" id="KW-0145">Chemotaxis</keyword>
<organism evidence="8 9">
    <name type="scientific">Lacunisphaera limnophila</name>
    <dbReference type="NCBI Taxonomy" id="1838286"/>
    <lineage>
        <taxon>Bacteria</taxon>
        <taxon>Pseudomonadati</taxon>
        <taxon>Verrucomicrobiota</taxon>
        <taxon>Opitutia</taxon>
        <taxon>Opitutales</taxon>
        <taxon>Opitutaceae</taxon>
        <taxon>Lacunisphaera</taxon>
    </lineage>
</organism>
<dbReference type="PROSITE" id="PS51753">
    <property type="entry name" value="HBM"/>
    <property type="match status" value="1"/>
</dbReference>
<keyword evidence="9" id="KW-1185">Reference proteome</keyword>
<accession>A0A1D8AW96</accession>
<dbReference type="SUPFAM" id="SSF58104">
    <property type="entry name" value="Methyl-accepting chemotaxis protein (MCP) signaling domain"/>
    <property type="match status" value="1"/>
</dbReference>
<dbReference type="InterPro" id="IPR004089">
    <property type="entry name" value="MCPsignal_dom"/>
</dbReference>
<reference evidence="8 9" key="1">
    <citation type="submission" date="2016-06" db="EMBL/GenBank/DDBJ databases">
        <title>Three novel species with peptidoglycan cell walls form the new genus Lacunisphaera gen. nov. in the family Opitutaceae of the verrucomicrobial subdivision 4.</title>
        <authorList>
            <person name="Rast P."/>
            <person name="Gloeckner I."/>
            <person name="Jogler M."/>
            <person name="Boedeker C."/>
            <person name="Jeske O."/>
            <person name="Wiegand S."/>
            <person name="Reinhardt R."/>
            <person name="Schumann P."/>
            <person name="Rohde M."/>
            <person name="Spring S."/>
            <person name="Gloeckner F.O."/>
            <person name="Jogler C."/>
        </authorList>
    </citation>
    <scope>NUCLEOTIDE SEQUENCE [LARGE SCALE GENOMIC DNA]</scope>
    <source>
        <strain evidence="8 9">IG16b</strain>
    </source>
</reference>
<evidence type="ECO:0000313" key="9">
    <source>
        <dbReference type="Proteomes" id="UP000095228"/>
    </source>
</evidence>
<feature type="region of interest" description="Disordered" evidence="4">
    <location>
        <begin position="383"/>
        <end position="414"/>
    </location>
</feature>
<protein>
    <submittedName>
        <fullName evidence="8">Methyl-accepting chemotaxis protein IV</fullName>
    </submittedName>
</protein>
<keyword evidence="5" id="KW-0472">Membrane</keyword>
<keyword evidence="3" id="KW-0807">Transducer</keyword>
<dbReference type="RefSeq" id="WP_069962330.1">
    <property type="nucleotide sequence ID" value="NZ_CP016094.1"/>
</dbReference>
<comment type="similarity">
    <text evidence="2">Belongs to the methyl-accepting chemotaxis (MCP) protein family.</text>
</comment>
<evidence type="ECO:0000256" key="3">
    <source>
        <dbReference type="PROSITE-ProRule" id="PRU00284"/>
    </source>
</evidence>
<keyword evidence="5" id="KW-0812">Transmembrane</keyword>
<keyword evidence="5" id="KW-1133">Transmembrane helix</keyword>
<dbReference type="PRINTS" id="PR00260">
    <property type="entry name" value="CHEMTRNSDUCR"/>
</dbReference>
<evidence type="ECO:0000259" key="7">
    <source>
        <dbReference type="PROSITE" id="PS51753"/>
    </source>
</evidence>
<dbReference type="SMART" id="SM01358">
    <property type="entry name" value="HBM"/>
    <property type="match status" value="1"/>
</dbReference>
<feature type="domain" description="HBM" evidence="7">
    <location>
        <begin position="46"/>
        <end position="296"/>
    </location>
</feature>
<dbReference type="GO" id="GO:0004888">
    <property type="term" value="F:transmembrane signaling receptor activity"/>
    <property type="evidence" value="ECO:0007669"/>
    <property type="project" value="InterPro"/>
</dbReference>
<evidence type="ECO:0000259" key="6">
    <source>
        <dbReference type="PROSITE" id="PS50111"/>
    </source>
</evidence>
<feature type="compositionally biased region" description="Polar residues" evidence="4">
    <location>
        <begin position="389"/>
        <end position="398"/>
    </location>
</feature>
<evidence type="ECO:0000256" key="1">
    <source>
        <dbReference type="ARBA" id="ARBA00022500"/>
    </source>
</evidence>
<dbReference type="Pfam" id="PF00015">
    <property type="entry name" value="MCPsignal"/>
    <property type="match status" value="1"/>
</dbReference>
<dbReference type="GO" id="GO:0007165">
    <property type="term" value="P:signal transduction"/>
    <property type="evidence" value="ECO:0007669"/>
    <property type="project" value="UniProtKB-KW"/>
</dbReference>
<feature type="compositionally biased region" description="Low complexity" evidence="4">
    <location>
        <begin position="616"/>
        <end position="632"/>
    </location>
</feature>
<evidence type="ECO:0000256" key="2">
    <source>
        <dbReference type="ARBA" id="ARBA00029447"/>
    </source>
</evidence>
<evidence type="ECO:0000313" key="8">
    <source>
        <dbReference type="EMBL" id="AOS45146.1"/>
    </source>
</evidence>
<dbReference type="AlphaFoldDB" id="A0A1D8AW96"/>
<evidence type="ECO:0000256" key="5">
    <source>
        <dbReference type="SAM" id="Phobius"/>
    </source>
</evidence>
<feature type="domain" description="Methyl-accepting transducer" evidence="6">
    <location>
        <begin position="346"/>
        <end position="575"/>
    </location>
</feature>